<proteinExistence type="predicted"/>
<feature type="region of interest" description="Disordered" evidence="1">
    <location>
        <begin position="47"/>
        <end position="138"/>
    </location>
</feature>
<reference evidence="2 3" key="1">
    <citation type="journal article" date="2018" name="Nat. Ecol. Evol.">
        <title>Pezizomycetes genomes reveal the molecular basis of ectomycorrhizal truffle lifestyle.</title>
        <authorList>
            <person name="Murat C."/>
            <person name="Payen T."/>
            <person name="Noel B."/>
            <person name="Kuo A."/>
            <person name="Morin E."/>
            <person name="Chen J."/>
            <person name="Kohler A."/>
            <person name="Krizsan K."/>
            <person name="Balestrini R."/>
            <person name="Da Silva C."/>
            <person name="Montanini B."/>
            <person name="Hainaut M."/>
            <person name="Levati E."/>
            <person name="Barry K.W."/>
            <person name="Belfiori B."/>
            <person name="Cichocki N."/>
            <person name="Clum A."/>
            <person name="Dockter R.B."/>
            <person name="Fauchery L."/>
            <person name="Guy J."/>
            <person name="Iotti M."/>
            <person name="Le Tacon F."/>
            <person name="Lindquist E.A."/>
            <person name="Lipzen A."/>
            <person name="Malagnac F."/>
            <person name="Mello A."/>
            <person name="Molinier V."/>
            <person name="Miyauchi S."/>
            <person name="Poulain J."/>
            <person name="Riccioni C."/>
            <person name="Rubini A."/>
            <person name="Sitrit Y."/>
            <person name="Splivallo R."/>
            <person name="Traeger S."/>
            <person name="Wang M."/>
            <person name="Zifcakova L."/>
            <person name="Wipf D."/>
            <person name="Zambonelli A."/>
            <person name="Paolocci F."/>
            <person name="Nowrousian M."/>
            <person name="Ottonello S."/>
            <person name="Baldrian P."/>
            <person name="Spatafora J.W."/>
            <person name="Henrissat B."/>
            <person name="Nagy L.G."/>
            <person name="Aury J.M."/>
            <person name="Wincker P."/>
            <person name="Grigoriev I.V."/>
            <person name="Bonfante P."/>
            <person name="Martin F.M."/>
        </authorList>
    </citation>
    <scope>NUCLEOTIDE SEQUENCE [LARGE SCALE GENOMIC DNA]</scope>
    <source>
        <strain evidence="2 3">RN42</strain>
    </source>
</reference>
<dbReference type="EMBL" id="ML119799">
    <property type="protein sequence ID" value="RPA74134.1"/>
    <property type="molecule type" value="Genomic_DNA"/>
</dbReference>
<dbReference type="AlphaFoldDB" id="A0A3N4HWT8"/>
<sequence>MSAHDPVATENTIFLLDAARYTDKSLQLSTLEVNSKQYTTAKDLAVGKAERSVPKKLSCPGAVKPATTAAMDPVSPKQDPNDPDTTQFDMSSPATPARVAGPAETKVSEAATAPAEKAQAVSTDTSSAAEGGDGSGDTQLAEAKALTKPATSVKTEEEEVDDLCAKWKALDYYDQSAVYTLTGEMIGLLSHLVKANKEHRQRTSKLEESQPHLALRHLYNLAADQLAKEAGKKSWRSMIDEYGTVSKAMQVLNDLLPCESKTFRGKTLPGGRNVGAMILTVCASGEIRRMGNAVVHQASKAKVRAEIEAMKDVDQKEECDLVYQFVDGHISTNAWVAPHPLQFEATFSTPQQLHHDIRRFSSHLRFSAASLSDTQSAFRLAFPPMSTSSRKPITIAQSHFKPATRQTSPSPHFEASTNEPCHFLTGLHADLRRHSSTLATMIQLLPENIAVAGSSVRSWKNSKIQWGGRINTANIDSDAQVASTMPVASDKLKPVSRRTGNLPLLLLPKLTFACAHQDRPAPLHHLTRTHSLHNSSMRSRILDTQSRTCGLQLLHIDRKKRSILRPALKRKQGISGLLELEGRSNWWRPNDKWRTQ</sequence>
<organism evidence="2 3">
    <name type="scientific">Ascobolus immersus RN42</name>
    <dbReference type="NCBI Taxonomy" id="1160509"/>
    <lineage>
        <taxon>Eukaryota</taxon>
        <taxon>Fungi</taxon>
        <taxon>Dikarya</taxon>
        <taxon>Ascomycota</taxon>
        <taxon>Pezizomycotina</taxon>
        <taxon>Pezizomycetes</taxon>
        <taxon>Pezizales</taxon>
        <taxon>Ascobolaceae</taxon>
        <taxon>Ascobolus</taxon>
    </lineage>
</organism>
<feature type="compositionally biased region" description="Low complexity" evidence="1">
    <location>
        <begin position="110"/>
        <end position="130"/>
    </location>
</feature>
<keyword evidence="3" id="KW-1185">Reference proteome</keyword>
<protein>
    <submittedName>
        <fullName evidence="2">Uncharacterized protein</fullName>
    </submittedName>
</protein>
<name>A0A3N4HWT8_ASCIM</name>
<evidence type="ECO:0000313" key="3">
    <source>
        <dbReference type="Proteomes" id="UP000275078"/>
    </source>
</evidence>
<accession>A0A3N4HWT8</accession>
<dbReference type="Proteomes" id="UP000275078">
    <property type="component" value="Unassembled WGS sequence"/>
</dbReference>
<evidence type="ECO:0000313" key="2">
    <source>
        <dbReference type="EMBL" id="RPA74134.1"/>
    </source>
</evidence>
<evidence type="ECO:0000256" key="1">
    <source>
        <dbReference type="SAM" id="MobiDB-lite"/>
    </source>
</evidence>
<feature type="compositionally biased region" description="Polar residues" evidence="1">
    <location>
        <begin position="83"/>
        <end position="94"/>
    </location>
</feature>
<gene>
    <name evidence="2" type="ORF">BJ508DRAFT_333376</name>
</gene>